<keyword evidence="3" id="KW-1185">Reference proteome</keyword>
<sequence>MTYLNHPTSGRRELWRSNAYESLDELASIVRNPRMHTGKGYRNKNKAMRGCVGCGMMKERVEFSENQWRKGPDENRCLICVEEEQSLRSSANKQKSDEGDDEVLIRKNLQNLKLRINNNIKKEDTLTTDMLRQHDRTMNTTNTTNNAHETIERRQFSCPICPKRNRGPHIFYKKVPSHKPIIKCPKCKAATNNNDNLRRLYPIPKGEEKGYGLYKCHKCRDFWGSSRAVGNVGQNCFKCAGMGRETYVKPFRMEVHKRGGKKKGGNNGRKKMVPKEPIGEEEVDERFYGDNDRMRNEAPGNNSYGGGGGGEGDDSDYNDQTYDFVDTIPRSSLNSDRSSSSSVASSSSIVRPNRIPRGYQHKCSACATGACRNRNVPKSEVRDEMDGNTVSTRASIVTNSSMDKTDFVDRDEDFSGFEEDSESGGGDDGAWKQEQKINEEDSIEATIAIEETFTCEQLVQQKFDHAAANGYIIKI</sequence>
<accession>A0A1E7FD92</accession>
<feature type="compositionally biased region" description="Low complexity" evidence="1">
    <location>
        <begin position="331"/>
        <end position="348"/>
    </location>
</feature>
<evidence type="ECO:0000313" key="2">
    <source>
        <dbReference type="EMBL" id="OEU16121.1"/>
    </source>
</evidence>
<name>A0A1E7FD92_9STRA</name>
<gene>
    <name evidence="2" type="ORF">FRACYDRAFT_238707</name>
</gene>
<feature type="compositionally biased region" description="Basic residues" evidence="1">
    <location>
        <begin position="258"/>
        <end position="272"/>
    </location>
</feature>
<dbReference type="AlphaFoldDB" id="A0A1E7FD92"/>
<proteinExistence type="predicted"/>
<evidence type="ECO:0000313" key="3">
    <source>
        <dbReference type="Proteomes" id="UP000095751"/>
    </source>
</evidence>
<feature type="region of interest" description="Disordered" evidence="1">
    <location>
        <begin position="414"/>
        <end position="435"/>
    </location>
</feature>
<evidence type="ECO:0008006" key="4">
    <source>
        <dbReference type="Google" id="ProtNLM"/>
    </source>
</evidence>
<dbReference type="InParanoid" id="A0A1E7FD92"/>
<dbReference type="Pfam" id="PF15135">
    <property type="entry name" value="UPF0515"/>
    <property type="match status" value="1"/>
</dbReference>
<dbReference type="Proteomes" id="UP000095751">
    <property type="component" value="Unassembled WGS sequence"/>
</dbReference>
<dbReference type="EMBL" id="KV784358">
    <property type="protein sequence ID" value="OEU16121.1"/>
    <property type="molecule type" value="Genomic_DNA"/>
</dbReference>
<feature type="compositionally biased region" description="Basic and acidic residues" evidence="1">
    <location>
        <begin position="285"/>
        <end position="296"/>
    </location>
</feature>
<feature type="region of interest" description="Disordered" evidence="1">
    <location>
        <begin position="256"/>
        <end position="355"/>
    </location>
</feature>
<evidence type="ECO:0000256" key="1">
    <source>
        <dbReference type="SAM" id="MobiDB-lite"/>
    </source>
</evidence>
<organism evidence="2 3">
    <name type="scientific">Fragilariopsis cylindrus CCMP1102</name>
    <dbReference type="NCBI Taxonomy" id="635003"/>
    <lineage>
        <taxon>Eukaryota</taxon>
        <taxon>Sar</taxon>
        <taxon>Stramenopiles</taxon>
        <taxon>Ochrophyta</taxon>
        <taxon>Bacillariophyta</taxon>
        <taxon>Bacillariophyceae</taxon>
        <taxon>Bacillariophycidae</taxon>
        <taxon>Bacillariales</taxon>
        <taxon>Bacillariaceae</taxon>
        <taxon>Fragilariopsis</taxon>
    </lineage>
</organism>
<dbReference type="KEGG" id="fcy:FRACYDRAFT_238707"/>
<reference evidence="2 3" key="1">
    <citation type="submission" date="2016-09" db="EMBL/GenBank/DDBJ databases">
        <title>Extensive genetic diversity and differential bi-allelic expression allows diatom success in the polar Southern Ocean.</title>
        <authorList>
            <consortium name="DOE Joint Genome Institute"/>
            <person name="Mock T."/>
            <person name="Otillar R.P."/>
            <person name="Strauss J."/>
            <person name="Dupont C."/>
            <person name="Frickenhaus S."/>
            <person name="Maumus F."/>
            <person name="Mcmullan M."/>
            <person name="Sanges R."/>
            <person name="Schmutz J."/>
            <person name="Toseland A."/>
            <person name="Valas R."/>
            <person name="Veluchamy A."/>
            <person name="Ward B.J."/>
            <person name="Allen A."/>
            <person name="Barry K."/>
            <person name="Falciatore A."/>
            <person name="Ferrante M."/>
            <person name="Fortunato A.E."/>
            <person name="Gloeckner G."/>
            <person name="Gruber A."/>
            <person name="Hipkin R."/>
            <person name="Janech M."/>
            <person name="Kroth P."/>
            <person name="Leese F."/>
            <person name="Lindquist E."/>
            <person name="Lyon B.R."/>
            <person name="Martin J."/>
            <person name="Mayer C."/>
            <person name="Parker M."/>
            <person name="Quesneville H."/>
            <person name="Raymond J."/>
            <person name="Uhlig C."/>
            <person name="Valentin K.U."/>
            <person name="Worden A.Z."/>
            <person name="Armbrust E.V."/>
            <person name="Bowler C."/>
            <person name="Green B."/>
            <person name="Moulton V."/>
            <person name="Van Oosterhout C."/>
            <person name="Grigoriev I."/>
        </authorList>
    </citation>
    <scope>NUCLEOTIDE SEQUENCE [LARGE SCALE GENOMIC DNA]</scope>
    <source>
        <strain evidence="2 3">CCMP1102</strain>
    </source>
</reference>
<dbReference type="OrthoDB" id="198943at2759"/>
<protein>
    <recommendedName>
        <fullName evidence="4">Zinc-binding domain-containing protein</fullName>
    </recommendedName>
</protein>
<dbReference type="InterPro" id="IPR026795">
    <property type="entry name" value="SHFL"/>
</dbReference>